<dbReference type="EMBL" id="CP003316">
    <property type="protein sequence ID" value="AFA40105.1"/>
    <property type="molecule type" value="Genomic_DNA"/>
</dbReference>
<evidence type="ECO:0000313" key="1">
    <source>
        <dbReference type="EMBL" id="AFA40105.1"/>
    </source>
</evidence>
<reference evidence="1 2" key="1">
    <citation type="journal article" date="2012" name="Stand. Genomic Sci.">
        <title>Complete genome sequence of Pyrobaculum oguniense.</title>
        <authorList>
            <person name="Bernick D.L."/>
            <person name="Karplus K."/>
            <person name="Lui L.M."/>
            <person name="Coker J.K."/>
            <person name="Murphy J.N."/>
            <person name="Chan P.P."/>
            <person name="Cozen A.E."/>
            <person name="Lowe T.M."/>
        </authorList>
    </citation>
    <scope>NUCLEOTIDE SEQUENCE [LARGE SCALE GENOMIC DNA]</scope>
    <source>
        <strain evidence="1 2">TE7</strain>
    </source>
</reference>
<name>H6QCQ9_PYROT</name>
<dbReference type="AlphaFoldDB" id="H6QCQ9"/>
<sequence>MGVEALLAALALKEKETLRTAFVGVRKLRGGKRLSEADWVVAFMPSTRVRQAAQILARKYGDAVLMYTDTALNLHECQYNGPDKEGIFSRYPDDEATKEDIERLLRGWRNEEAVAVAASKRPARLCDGGLRNSLCRLPTLRCAPVGEGG</sequence>
<dbReference type="InterPro" id="IPR010268">
    <property type="entry name" value="PaREP1"/>
</dbReference>
<protein>
    <submittedName>
        <fullName evidence="1">Archaeal PaREP1/PaREP8 family</fullName>
    </submittedName>
</protein>
<proteinExistence type="predicted"/>
<keyword evidence="2" id="KW-1185">Reference proteome</keyword>
<dbReference type="eggNOG" id="arCOG03709">
    <property type="taxonomic scope" value="Archaea"/>
</dbReference>
<accession>H6QCQ9</accession>
<dbReference type="KEGG" id="pog:Pogu_2078"/>
<dbReference type="HOGENOM" id="CLU_1745620_0_0_2"/>
<gene>
    <name evidence="1" type="ordered locus">Pogu_2078</name>
</gene>
<dbReference type="Proteomes" id="UP000009062">
    <property type="component" value="Chromosome"/>
</dbReference>
<evidence type="ECO:0000313" key="2">
    <source>
        <dbReference type="Proteomes" id="UP000009062"/>
    </source>
</evidence>
<dbReference type="Pfam" id="PF05942">
    <property type="entry name" value="PaREP1"/>
    <property type="match status" value="1"/>
</dbReference>
<organism evidence="1 2">
    <name type="scientific">Pyrobaculum oguniense (strain DSM 13380 / JCM 10595 / TE7)</name>
    <dbReference type="NCBI Taxonomy" id="698757"/>
    <lineage>
        <taxon>Archaea</taxon>
        <taxon>Thermoproteota</taxon>
        <taxon>Thermoprotei</taxon>
        <taxon>Thermoproteales</taxon>
        <taxon>Thermoproteaceae</taxon>
        <taxon>Pyrobaculum</taxon>
    </lineage>
</organism>